<evidence type="ECO:0000256" key="2">
    <source>
        <dbReference type="ARBA" id="ARBA00022487"/>
    </source>
</evidence>
<gene>
    <name evidence="5" type="ORF">J2T60_000926</name>
</gene>
<organism evidence="5 6">
    <name type="scientific">Natronospira proteinivora</name>
    <dbReference type="NCBI Taxonomy" id="1807133"/>
    <lineage>
        <taxon>Bacteria</taxon>
        <taxon>Pseudomonadati</taxon>
        <taxon>Pseudomonadota</taxon>
        <taxon>Gammaproteobacteria</taxon>
        <taxon>Natronospirales</taxon>
        <taxon>Natronospiraceae</taxon>
        <taxon>Natronospira</taxon>
    </lineage>
</organism>
<dbReference type="InterPro" id="IPR012020">
    <property type="entry name" value="ABHD4"/>
</dbReference>
<accession>A0ABT1G6T3</accession>
<dbReference type="PROSITE" id="PS01133">
    <property type="entry name" value="UPF0017"/>
    <property type="match status" value="1"/>
</dbReference>
<dbReference type="InterPro" id="IPR050960">
    <property type="entry name" value="AB_hydrolase_4_sf"/>
</dbReference>
<comment type="caution">
    <text evidence="5">The sequence shown here is derived from an EMBL/GenBank/DDBJ whole genome shotgun (WGS) entry which is preliminary data.</text>
</comment>
<evidence type="ECO:0000256" key="3">
    <source>
        <dbReference type="ARBA" id="ARBA00022801"/>
    </source>
</evidence>
<keyword evidence="3 5" id="KW-0378">Hydrolase</keyword>
<dbReference type="RefSeq" id="WP_253446073.1">
    <property type="nucleotide sequence ID" value="NZ_JALJYF010000001.1"/>
</dbReference>
<feature type="domain" description="AB hydrolase-1" evidence="4">
    <location>
        <begin position="65"/>
        <end position="302"/>
    </location>
</feature>
<reference evidence="5 6" key="1">
    <citation type="submission" date="2022-03" db="EMBL/GenBank/DDBJ databases">
        <title>Genomic Encyclopedia of Type Strains, Phase III (KMG-III): the genomes of soil and plant-associated and newly described type strains.</title>
        <authorList>
            <person name="Whitman W."/>
        </authorList>
    </citation>
    <scope>NUCLEOTIDE SEQUENCE [LARGE SCALE GENOMIC DNA]</scope>
    <source>
        <strain evidence="5 6">BSker1</strain>
    </source>
</reference>
<dbReference type="InterPro" id="IPR000952">
    <property type="entry name" value="AB_hydrolase_4_CS"/>
</dbReference>
<name>A0ABT1G6T3_9GAMM</name>
<dbReference type="Gene3D" id="3.40.50.1820">
    <property type="entry name" value="alpha/beta hydrolase"/>
    <property type="match status" value="1"/>
</dbReference>
<dbReference type="EMBL" id="JALJYF010000001">
    <property type="protein sequence ID" value="MCP1726961.1"/>
    <property type="molecule type" value="Genomic_DNA"/>
</dbReference>
<dbReference type="InterPro" id="IPR000073">
    <property type="entry name" value="AB_hydrolase_1"/>
</dbReference>
<sequence>MITASRFRPAWWARSRHAQTIYQNLLRRRPRPSTRSERLELPDGDFLDLHWAQAQDAAESQGERPIVLLLHGLEGSIQSKYAVGQMQALSKAGLTSVLVHFRGCGGEPNRLRRGYHSGVSDDVALVVRHIRAHFPDSPLAAVGYSLGGNVLLKWLGETGANNPLTTAVAVSVPFRLGHCAKAINKGVSRLYNRFLMRRMKASYARKFRQRSDPPFPLDALDGLKSFHDFDNAITAPLHGFDNASDYYQQASSIHYLPNIRVPTLILHALDDPFMTPDTAPSESEISDQVQLELSPRGGHVGFVAGRWPWKPRWWLEERITAHLIEQFQSV</sequence>
<dbReference type="PIRSF" id="PIRSF005211">
    <property type="entry name" value="Ab_hydro_YheT"/>
    <property type="match status" value="1"/>
</dbReference>
<evidence type="ECO:0000313" key="6">
    <source>
        <dbReference type="Proteomes" id="UP001523550"/>
    </source>
</evidence>
<evidence type="ECO:0000256" key="1">
    <source>
        <dbReference type="ARBA" id="ARBA00010884"/>
    </source>
</evidence>
<dbReference type="PANTHER" id="PTHR10794:SF94">
    <property type="entry name" value="ESTERASE YHET-RELATED"/>
    <property type="match status" value="1"/>
</dbReference>
<dbReference type="SUPFAM" id="SSF53474">
    <property type="entry name" value="alpha/beta-Hydrolases"/>
    <property type="match status" value="1"/>
</dbReference>
<dbReference type="GO" id="GO:0016787">
    <property type="term" value="F:hydrolase activity"/>
    <property type="evidence" value="ECO:0007669"/>
    <property type="project" value="UniProtKB-KW"/>
</dbReference>
<dbReference type="Pfam" id="PF00561">
    <property type="entry name" value="Abhydrolase_1"/>
    <property type="match status" value="1"/>
</dbReference>
<dbReference type="InterPro" id="IPR029058">
    <property type="entry name" value="AB_hydrolase_fold"/>
</dbReference>
<evidence type="ECO:0000259" key="4">
    <source>
        <dbReference type="Pfam" id="PF00561"/>
    </source>
</evidence>
<evidence type="ECO:0000313" key="5">
    <source>
        <dbReference type="EMBL" id="MCP1726961.1"/>
    </source>
</evidence>
<dbReference type="NCBIfam" id="NF008218">
    <property type="entry name" value="PRK10985.1"/>
    <property type="match status" value="1"/>
</dbReference>
<keyword evidence="2" id="KW-0719">Serine esterase</keyword>
<dbReference type="Proteomes" id="UP001523550">
    <property type="component" value="Unassembled WGS sequence"/>
</dbReference>
<dbReference type="PANTHER" id="PTHR10794">
    <property type="entry name" value="ABHYDROLASE DOMAIN-CONTAINING PROTEIN"/>
    <property type="match status" value="1"/>
</dbReference>
<comment type="similarity">
    <text evidence="1">Belongs to the AB hydrolase superfamily. AB hydrolase 4 family.</text>
</comment>
<proteinExistence type="inferred from homology"/>
<keyword evidence="6" id="KW-1185">Reference proteome</keyword>
<protein>
    <submittedName>
        <fullName evidence="5">Alpha/beta-fold hydrolase</fullName>
    </submittedName>
</protein>